<comment type="caution">
    <text evidence="4">The sequence shown here is derived from an EMBL/GenBank/DDBJ whole genome shotgun (WGS) entry which is preliminary data.</text>
</comment>
<sequence>MADEQQPTKRARTEEPDTPASTSASTYQGIDPTSLPLDSKAGAADAYAADAYAGSSDHDFASKQAEQAHALISKEQRTVYVSQLTQKTTPTDIKKYFKRKAGRVASIYFLTDKRTGRHKGAAYVELQKLEDVPYAVQCNGRVPEFQRFPILVRPSESEKNLVNVLPGGKEAPGAPQPVKKKKGSYRVYVGGIGEGVTKEQIQAVFAFLGPVENVTITEADNK</sequence>
<dbReference type="InterPro" id="IPR035979">
    <property type="entry name" value="RBD_domain_sf"/>
</dbReference>
<evidence type="ECO:0000313" key="4">
    <source>
        <dbReference type="EMBL" id="GMI28998.1"/>
    </source>
</evidence>
<evidence type="ECO:0000313" key="5">
    <source>
        <dbReference type="Proteomes" id="UP001165060"/>
    </source>
</evidence>
<dbReference type="Gene3D" id="3.30.70.330">
    <property type="match status" value="2"/>
</dbReference>
<dbReference type="PROSITE" id="PS50102">
    <property type="entry name" value="RRM"/>
    <property type="match status" value="1"/>
</dbReference>
<dbReference type="PANTHER" id="PTHR48036">
    <property type="entry name" value="SPLICING FACTOR (PAD-1), PUTATIVE (AFU_ORTHOLOGUE AFUA_1G15810)-RELATED"/>
    <property type="match status" value="1"/>
</dbReference>
<proteinExistence type="predicted"/>
<dbReference type="Proteomes" id="UP001165060">
    <property type="component" value="Unassembled WGS sequence"/>
</dbReference>
<evidence type="ECO:0000256" key="1">
    <source>
        <dbReference type="PROSITE-ProRule" id="PRU00176"/>
    </source>
</evidence>
<accession>A0ABQ6MNB4</accession>
<keyword evidence="5" id="KW-1185">Reference proteome</keyword>
<protein>
    <recommendedName>
        <fullName evidence="3">RRM domain-containing protein</fullName>
    </recommendedName>
</protein>
<evidence type="ECO:0000259" key="3">
    <source>
        <dbReference type="PROSITE" id="PS50102"/>
    </source>
</evidence>
<dbReference type="SUPFAM" id="SSF54928">
    <property type="entry name" value="RNA-binding domain, RBD"/>
    <property type="match status" value="1"/>
</dbReference>
<evidence type="ECO:0000256" key="2">
    <source>
        <dbReference type="SAM" id="MobiDB-lite"/>
    </source>
</evidence>
<keyword evidence="1" id="KW-0694">RNA-binding</keyword>
<dbReference type="InterPro" id="IPR012677">
    <property type="entry name" value="Nucleotide-bd_a/b_plait_sf"/>
</dbReference>
<dbReference type="InterPro" id="IPR000504">
    <property type="entry name" value="RRM_dom"/>
</dbReference>
<dbReference type="EMBL" id="BRYB01001582">
    <property type="protein sequence ID" value="GMI28998.1"/>
    <property type="molecule type" value="Genomic_DNA"/>
</dbReference>
<feature type="region of interest" description="Disordered" evidence="2">
    <location>
        <begin position="1"/>
        <end position="39"/>
    </location>
</feature>
<reference evidence="4 5" key="1">
    <citation type="journal article" date="2023" name="Commun. Biol.">
        <title>Genome analysis of Parmales, the sister group of diatoms, reveals the evolutionary specialization of diatoms from phago-mixotrophs to photoautotrophs.</title>
        <authorList>
            <person name="Ban H."/>
            <person name="Sato S."/>
            <person name="Yoshikawa S."/>
            <person name="Yamada K."/>
            <person name="Nakamura Y."/>
            <person name="Ichinomiya M."/>
            <person name="Sato N."/>
            <person name="Blanc-Mathieu R."/>
            <person name="Endo H."/>
            <person name="Kuwata A."/>
            <person name="Ogata H."/>
        </authorList>
    </citation>
    <scope>NUCLEOTIDE SEQUENCE [LARGE SCALE GENOMIC DNA]</scope>
</reference>
<dbReference type="InterPro" id="IPR006509">
    <property type="entry name" value="RBM39_SF"/>
</dbReference>
<name>A0ABQ6MNB4_9STRA</name>
<gene>
    <name evidence="4" type="ORF">TeGR_g13488</name>
</gene>
<organism evidence="4 5">
    <name type="scientific">Tetraparma gracilis</name>
    <dbReference type="NCBI Taxonomy" id="2962635"/>
    <lineage>
        <taxon>Eukaryota</taxon>
        <taxon>Sar</taxon>
        <taxon>Stramenopiles</taxon>
        <taxon>Ochrophyta</taxon>
        <taxon>Bolidophyceae</taxon>
        <taxon>Parmales</taxon>
        <taxon>Triparmaceae</taxon>
        <taxon>Tetraparma</taxon>
    </lineage>
</organism>
<feature type="domain" description="RRM" evidence="3">
    <location>
        <begin position="77"/>
        <end position="157"/>
    </location>
</feature>
<dbReference type="SMART" id="SM00360">
    <property type="entry name" value="RRM"/>
    <property type="match status" value="1"/>
</dbReference>
<feature type="compositionally biased region" description="Polar residues" evidence="2">
    <location>
        <begin position="19"/>
        <end position="28"/>
    </location>
</feature>
<dbReference type="Pfam" id="PF00076">
    <property type="entry name" value="RRM_1"/>
    <property type="match status" value="1"/>
</dbReference>